<comment type="caution">
    <text evidence="2">The sequence shown here is derived from an EMBL/GenBank/DDBJ whole genome shotgun (WGS) entry which is preliminary data.</text>
</comment>
<reference evidence="2" key="1">
    <citation type="submission" date="2023-03" db="EMBL/GenBank/DDBJ databases">
        <title>Massive genome expansion in bonnet fungi (Mycena s.s.) driven by repeated elements and novel gene families across ecological guilds.</title>
        <authorList>
            <consortium name="Lawrence Berkeley National Laboratory"/>
            <person name="Harder C.B."/>
            <person name="Miyauchi S."/>
            <person name="Viragh M."/>
            <person name="Kuo A."/>
            <person name="Thoen E."/>
            <person name="Andreopoulos B."/>
            <person name="Lu D."/>
            <person name="Skrede I."/>
            <person name="Drula E."/>
            <person name="Henrissat B."/>
            <person name="Morin E."/>
            <person name="Kohler A."/>
            <person name="Barry K."/>
            <person name="LaButti K."/>
            <person name="Morin E."/>
            <person name="Salamov A."/>
            <person name="Lipzen A."/>
            <person name="Mereny Z."/>
            <person name="Hegedus B."/>
            <person name="Baldrian P."/>
            <person name="Stursova M."/>
            <person name="Weitz H."/>
            <person name="Taylor A."/>
            <person name="Grigoriev I.V."/>
            <person name="Nagy L.G."/>
            <person name="Martin F."/>
            <person name="Kauserud H."/>
        </authorList>
    </citation>
    <scope>NUCLEOTIDE SEQUENCE</scope>
    <source>
        <strain evidence="2">CBHHK188m</strain>
    </source>
</reference>
<evidence type="ECO:0000313" key="3">
    <source>
        <dbReference type="Proteomes" id="UP001215280"/>
    </source>
</evidence>
<feature type="region of interest" description="Disordered" evidence="1">
    <location>
        <begin position="151"/>
        <end position="175"/>
    </location>
</feature>
<evidence type="ECO:0000313" key="2">
    <source>
        <dbReference type="EMBL" id="KAJ7782488.1"/>
    </source>
</evidence>
<dbReference type="EMBL" id="JARJLG010000003">
    <property type="protein sequence ID" value="KAJ7782488.1"/>
    <property type="molecule type" value="Genomic_DNA"/>
</dbReference>
<protein>
    <submittedName>
        <fullName evidence="2">Uncharacterized protein</fullName>
    </submittedName>
</protein>
<feature type="region of interest" description="Disordered" evidence="1">
    <location>
        <begin position="212"/>
        <end position="246"/>
    </location>
</feature>
<dbReference type="Proteomes" id="UP001215280">
    <property type="component" value="Unassembled WGS sequence"/>
</dbReference>
<sequence>MRAGESIPHLPLDPGAILSDVSLVAGSTEDQWSLEVMVYRNSPTHAVEQAHIGTHRPHIGRAERWKSGGLPEIPVRKHQRNDPEKLAATPLSEQVFYVVATYSGKGQFSRSQTAVQTNVSRARMVHSENISPENQLKLPGDFRAPTMRSWGGSGRKIARGQATASPSPRPGQIPRVERIRRVSELREAPVRPSRMKAAVSVGVGGRYWDSMKSDESCPPAPGYPADAKNGLSARTKGQSRGTRRQMGSQFARFAVASNVSTAHLREKPEQSERRVQIGNNLIMFKFSQQHGDSEAGPKAIGVPNLLRKRRNISCGDKIHRPRADAAVDGR</sequence>
<dbReference type="AlphaFoldDB" id="A0AAD7KC09"/>
<evidence type="ECO:0000256" key="1">
    <source>
        <dbReference type="SAM" id="MobiDB-lite"/>
    </source>
</evidence>
<keyword evidence="3" id="KW-1185">Reference proteome</keyword>
<gene>
    <name evidence="2" type="ORF">DFH07DRAFT_764637</name>
</gene>
<name>A0AAD7KC09_9AGAR</name>
<proteinExistence type="predicted"/>
<accession>A0AAD7KC09</accession>
<organism evidence="2 3">
    <name type="scientific">Mycena maculata</name>
    <dbReference type="NCBI Taxonomy" id="230809"/>
    <lineage>
        <taxon>Eukaryota</taxon>
        <taxon>Fungi</taxon>
        <taxon>Dikarya</taxon>
        <taxon>Basidiomycota</taxon>
        <taxon>Agaricomycotina</taxon>
        <taxon>Agaricomycetes</taxon>
        <taxon>Agaricomycetidae</taxon>
        <taxon>Agaricales</taxon>
        <taxon>Marasmiineae</taxon>
        <taxon>Mycenaceae</taxon>
        <taxon>Mycena</taxon>
    </lineage>
</organism>
<feature type="compositionally biased region" description="Polar residues" evidence="1">
    <location>
        <begin position="235"/>
        <end position="246"/>
    </location>
</feature>